<name>A0A9X1SE37_9MICC</name>
<organism evidence="1 2">
    <name type="scientific">Arthrobacter caoxuetaonis</name>
    <dbReference type="NCBI Taxonomy" id="2886935"/>
    <lineage>
        <taxon>Bacteria</taxon>
        <taxon>Bacillati</taxon>
        <taxon>Actinomycetota</taxon>
        <taxon>Actinomycetes</taxon>
        <taxon>Micrococcales</taxon>
        <taxon>Micrococcaceae</taxon>
        <taxon>Arthrobacter</taxon>
    </lineage>
</organism>
<accession>A0A9X1SE37</accession>
<protein>
    <submittedName>
        <fullName evidence="1">Uncharacterized protein</fullName>
    </submittedName>
</protein>
<proteinExistence type="predicted"/>
<sequence>MAAAAHIVAMKKREELDMTAIVDATVVAFHESKGSPGGPIDPVKKELVAAAFMPVIWHTVQAVLDQLTKDEETGTEEPAAEFVVPDSLEGLEGFEGLTGA</sequence>
<reference evidence="1" key="1">
    <citation type="submission" date="2021-10" db="EMBL/GenBank/DDBJ databases">
        <title>Novel species in genus Arthrobacter.</title>
        <authorList>
            <person name="Liu Y."/>
        </authorList>
    </citation>
    <scope>NUCLEOTIDE SEQUENCE</scope>
    <source>
        <strain evidence="1">Zg-Y453</strain>
    </source>
</reference>
<dbReference type="AlphaFoldDB" id="A0A9X1SE37"/>
<evidence type="ECO:0000313" key="1">
    <source>
        <dbReference type="EMBL" id="MCC3299788.1"/>
    </source>
</evidence>
<comment type="caution">
    <text evidence="1">The sequence shown here is derived from an EMBL/GenBank/DDBJ whole genome shotgun (WGS) entry which is preliminary data.</text>
</comment>
<dbReference type="Proteomes" id="UP001139158">
    <property type="component" value="Unassembled WGS sequence"/>
</dbReference>
<dbReference type="EMBL" id="JAJFZV010000020">
    <property type="protein sequence ID" value="MCC3299788.1"/>
    <property type="molecule type" value="Genomic_DNA"/>
</dbReference>
<evidence type="ECO:0000313" key="2">
    <source>
        <dbReference type="Proteomes" id="UP001139158"/>
    </source>
</evidence>
<dbReference type="RefSeq" id="WP_227897792.1">
    <property type="nucleotide sequence ID" value="NZ_CP099467.1"/>
</dbReference>
<keyword evidence="2" id="KW-1185">Reference proteome</keyword>
<gene>
    <name evidence="1" type="ORF">LJ757_18680</name>
</gene>